<dbReference type="OrthoDB" id="3268861at2759"/>
<sequence length="278" mass="28711">MVQSNGSRNSDVLTTHSGTDIPHDHAKDALRLALGSILAPKRYTPNPMPRSTSSSGTASPAHFPLPYGVGTPSPANSSSPVPQSQSPHPSSHLAFPHPHQHQHLPHVHSHLVPGREHAAHSLNQSTSSSTGHSPHSSLPATPITETGSNSMSSPSPFNYYPKPGLLSRSISSSSAHSTRPTPSAPSNGAAGAVPDVAVLPANQAQNGNTGNQLESERIHMHAPAPRISSSDGSPGLPPAPAVAVTTPGGTPIGKNKFIQTLEGKTHSAWEALIHGSFS</sequence>
<reference evidence="2" key="1">
    <citation type="journal article" date="2019" name="Environ. Microbiol.">
        <title>Fungal ecological strategies reflected in gene transcription - a case study of two litter decomposers.</title>
        <authorList>
            <person name="Barbi F."/>
            <person name="Kohler A."/>
            <person name="Barry K."/>
            <person name="Baskaran P."/>
            <person name="Daum C."/>
            <person name="Fauchery L."/>
            <person name="Ihrmark K."/>
            <person name="Kuo A."/>
            <person name="LaButti K."/>
            <person name="Lipzen A."/>
            <person name="Morin E."/>
            <person name="Grigoriev I.V."/>
            <person name="Henrissat B."/>
            <person name="Lindahl B."/>
            <person name="Martin F."/>
        </authorList>
    </citation>
    <scope>NUCLEOTIDE SEQUENCE</scope>
    <source>
        <strain evidence="2">JB14</strain>
    </source>
</reference>
<feature type="region of interest" description="Disordered" evidence="1">
    <location>
        <begin position="39"/>
        <end position="192"/>
    </location>
</feature>
<feature type="compositionally biased region" description="Basic residues" evidence="1">
    <location>
        <begin position="98"/>
        <end position="109"/>
    </location>
</feature>
<feature type="compositionally biased region" description="Polar residues" evidence="1">
    <location>
        <begin position="1"/>
        <end position="18"/>
    </location>
</feature>
<evidence type="ECO:0000313" key="2">
    <source>
        <dbReference type="EMBL" id="KAE9399427.1"/>
    </source>
</evidence>
<dbReference type="AlphaFoldDB" id="A0A6A4HR36"/>
<dbReference type="EMBL" id="ML769470">
    <property type="protein sequence ID" value="KAE9399427.1"/>
    <property type="molecule type" value="Genomic_DNA"/>
</dbReference>
<evidence type="ECO:0000313" key="3">
    <source>
        <dbReference type="Proteomes" id="UP000799118"/>
    </source>
</evidence>
<feature type="compositionally biased region" description="Low complexity" evidence="1">
    <location>
        <begin position="121"/>
        <end position="139"/>
    </location>
</feature>
<feature type="region of interest" description="Disordered" evidence="1">
    <location>
        <begin position="1"/>
        <end position="27"/>
    </location>
</feature>
<dbReference type="Proteomes" id="UP000799118">
    <property type="component" value="Unassembled WGS sequence"/>
</dbReference>
<proteinExistence type="predicted"/>
<feature type="compositionally biased region" description="Polar residues" evidence="1">
    <location>
        <begin position="143"/>
        <end position="156"/>
    </location>
</feature>
<keyword evidence="3" id="KW-1185">Reference proteome</keyword>
<protein>
    <submittedName>
        <fullName evidence="2">Uncharacterized protein</fullName>
    </submittedName>
</protein>
<gene>
    <name evidence="2" type="ORF">BT96DRAFT_920210</name>
</gene>
<feature type="compositionally biased region" description="Polar residues" evidence="1">
    <location>
        <begin position="49"/>
        <end position="58"/>
    </location>
</feature>
<organism evidence="2 3">
    <name type="scientific">Gymnopus androsaceus JB14</name>
    <dbReference type="NCBI Taxonomy" id="1447944"/>
    <lineage>
        <taxon>Eukaryota</taxon>
        <taxon>Fungi</taxon>
        <taxon>Dikarya</taxon>
        <taxon>Basidiomycota</taxon>
        <taxon>Agaricomycotina</taxon>
        <taxon>Agaricomycetes</taxon>
        <taxon>Agaricomycetidae</taxon>
        <taxon>Agaricales</taxon>
        <taxon>Marasmiineae</taxon>
        <taxon>Omphalotaceae</taxon>
        <taxon>Gymnopus</taxon>
    </lineage>
</organism>
<name>A0A6A4HR36_9AGAR</name>
<feature type="compositionally biased region" description="Low complexity" evidence="1">
    <location>
        <begin position="167"/>
        <end position="186"/>
    </location>
</feature>
<feature type="compositionally biased region" description="Low complexity" evidence="1">
    <location>
        <begin position="72"/>
        <end position="91"/>
    </location>
</feature>
<accession>A0A6A4HR36</accession>
<evidence type="ECO:0000256" key="1">
    <source>
        <dbReference type="SAM" id="MobiDB-lite"/>
    </source>
</evidence>